<name>A0AAV7WW34_PLEWA</name>
<evidence type="ECO:0000313" key="1">
    <source>
        <dbReference type="EMBL" id="KAJ1216902.1"/>
    </source>
</evidence>
<evidence type="ECO:0000313" key="2">
    <source>
        <dbReference type="Proteomes" id="UP001066276"/>
    </source>
</evidence>
<dbReference type="AlphaFoldDB" id="A0AAV7WW34"/>
<organism evidence="1 2">
    <name type="scientific">Pleurodeles waltl</name>
    <name type="common">Iberian ribbed newt</name>
    <dbReference type="NCBI Taxonomy" id="8319"/>
    <lineage>
        <taxon>Eukaryota</taxon>
        <taxon>Metazoa</taxon>
        <taxon>Chordata</taxon>
        <taxon>Craniata</taxon>
        <taxon>Vertebrata</taxon>
        <taxon>Euteleostomi</taxon>
        <taxon>Amphibia</taxon>
        <taxon>Batrachia</taxon>
        <taxon>Caudata</taxon>
        <taxon>Salamandroidea</taxon>
        <taxon>Salamandridae</taxon>
        <taxon>Pleurodelinae</taxon>
        <taxon>Pleurodeles</taxon>
    </lineage>
</organism>
<keyword evidence="2" id="KW-1185">Reference proteome</keyword>
<accession>A0AAV7WW34</accession>
<dbReference type="EMBL" id="JANPWB010000001">
    <property type="protein sequence ID" value="KAJ1216902.1"/>
    <property type="molecule type" value="Genomic_DNA"/>
</dbReference>
<dbReference type="Proteomes" id="UP001066276">
    <property type="component" value="Chromosome 1_1"/>
</dbReference>
<protein>
    <submittedName>
        <fullName evidence="1">Uncharacterized protein</fullName>
    </submittedName>
</protein>
<comment type="caution">
    <text evidence="1">The sequence shown here is derived from an EMBL/GenBank/DDBJ whole genome shotgun (WGS) entry which is preliminary data.</text>
</comment>
<sequence length="77" mass="9016">MVLLPLCRLFRDLPFINSVIPQPFFRYLIRVDGPWITCSGLVIFSFSICTSQEVYFLDVDLMSRTRFSTDEINTQEC</sequence>
<reference evidence="1" key="1">
    <citation type="journal article" date="2022" name="bioRxiv">
        <title>Sequencing and chromosome-scale assembly of the giantPleurodeles waltlgenome.</title>
        <authorList>
            <person name="Brown T."/>
            <person name="Elewa A."/>
            <person name="Iarovenko S."/>
            <person name="Subramanian E."/>
            <person name="Araus A.J."/>
            <person name="Petzold A."/>
            <person name="Susuki M."/>
            <person name="Suzuki K.-i.T."/>
            <person name="Hayashi T."/>
            <person name="Toyoda A."/>
            <person name="Oliveira C."/>
            <person name="Osipova E."/>
            <person name="Leigh N.D."/>
            <person name="Simon A."/>
            <person name="Yun M.H."/>
        </authorList>
    </citation>
    <scope>NUCLEOTIDE SEQUENCE</scope>
    <source>
        <strain evidence="1">20211129_DDA</strain>
        <tissue evidence="1">Liver</tissue>
    </source>
</reference>
<gene>
    <name evidence="1" type="ORF">NDU88_004500</name>
</gene>
<proteinExistence type="predicted"/>